<sequence length="249" mass="28282">MSPTSTDSPNPTSSLTPSSNAVSSDLELSCDAELICLHRKVAWGNRINRELDVRSRKQKTRSTNLGRGFRQLVSLFDTPDIVVHMAKKYFARQREIEQRHNSQGPGTSQEDLDDAELTEEEKKAHDQEEYRTSKAYHTLMNLMPGLKEKLDDDTVDDDGFEDYFLSISRAGDAAKNTNMVEIRSAIADWLNKEINAELSMTDSEDHTSRPHSLEFHTRDFRGLANDKTGAYLAPVDLGDWNDPRYILFL</sequence>
<feature type="compositionally biased region" description="Low complexity" evidence="1">
    <location>
        <begin position="1"/>
        <end position="19"/>
    </location>
</feature>
<organism evidence="2 3">
    <name type="scientific">Fistulina hepatica ATCC 64428</name>
    <dbReference type="NCBI Taxonomy" id="1128425"/>
    <lineage>
        <taxon>Eukaryota</taxon>
        <taxon>Fungi</taxon>
        <taxon>Dikarya</taxon>
        <taxon>Basidiomycota</taxon>
        <taxon>Agaricomycotina</taxon>
        <taxon>Agaricomycetes</taxon>
        <taxon>Agaricomycetidae</taxon>
        <taxon>Agaricales</taxon>
        <taxon>Fistulinaceae</taxon>
        <taxon>Fistulina</taxon>
    </lineage>
</organism>
<gene>
    <name evidence="2" type="ORF">FISHEDRAFT_69630</name>
</gene>
<dbReference type="Proteomes" id="UP000054144">
    <property type="component" value="Unassembled WGS sequence"/>
</dbReference>
<dbReference type="AlphaFoldDB" id="A0A0D7AMN3"/>
<evidence type="ECO:0000313" key="2">
    <source>
        <dbReference type="EMBL" id="KIY52822.1"/>
    </source>
</evidence>
<dbReference type="EMBL" id="KN881630">
    <property type="protein sequence ID" value="KIY52822.1"/>
    <property type="molecule type" value="Genomic_DNA"/>
</dbReference>
<feature type="region of interest" description="Disordered" evidence="1">
    <location>
        <begin position="1"/>
        <end position="22"/>
    </location>
</feature>
<feature type="compositionally biased region" description="Basic and acidic residues" evidence="1">
    <location>
        <begin position="120"/>
        <end position="131"/>
    </location>
</feature>
<evidence type="ECO:0000256" key="1">
    <source>
        <dbReference type="SAM" id="MobiDB-lite"/>
    </source>
</evidence>
<feature type="region of interest" description="Disordered" evidence="1">
    <location>
        <begin position="97"/>
        <end position="131"/>
    </location>
</feature>
<dbReference type="OrthoDB" id="2662502at2759"/>
<accession>A0A0D7AMN3</accession>
<reference evidence="2 3" key="1">
    <citation type="journal article" date="2015" name="Fungal Genet. Biol.">
        <title>Evolution of novel wood decay mechanisms in Agaricales revealed by the genome sequences of Fistulina hepatica and Cylindrobasidium torrendii.</title>
        <authorList>
            <person name="Floudas D."/>
            <person name="Held B.W."/>
            <person name="Riley R."/>
            <person name="Nagy L.G."/>
            <person name="Koehler G."/>
            <person name="Ransdell A.S."/>
            <person name="Younus H."/>
            <person name="Chow J."/>
            <person name="Chiniquy J."/>
            <person name="Lipzen A."/>
            <person name="Tritt A."/>
            <person name="Sun H."/>
            <person name="Haridas S."/>
            <person name="LaButti K."/>
            <person name="Ohm R.A."/>
            <person name="Kues U."/>
            <person name="Blanchette R.A."/>
            <person name="Grigoriev I.V."/>
            <person name="Minto R.E."/>
            <person name="Hibbett D.S."/>
        </authorList>
    </citation>
    <scope>NUCLEOTIDE SEQUENCE [LARGE SCALE GENOMIC DNA]</scope>
    <source>
        <strain evidence="2 3">ATCC 64428</strain>
    </source>
</reference>
<evidence type="ECO:0000313" key="3">
    <source>
        <dbReference type="Proteomes" id="UP000054144"/>
    </source>
</evidence>
<protein>
    <submittedName>
        <fullName evidence="2">Uncharacterized protein</fullName>
    </submittedName>
</protein>
<proteinExistence type="predicted"/>
<name>A0A0D7AMN3_9AGAR</name>
<keyword evidence="3" id="KW-1185">Reference proteome</keyword>
<feature type="compositionally biased region" description="Acidic residues" evidence="1">
    <location>
        <begin position="110"/>
        <end position="119"/>
    </location>
</feature>